<dbReference type="GO" id="GO:0005524">
    <property type="term" value="F:ATP binding"/>
    <property type="evidence" value="ECO:0007669"/>
    <property type="project" value="UniProtKB-KW"/>
</dbReference>
<feature type="domain" description="Histidine kinase/HSP90-like ATPase" evidence="11">
    <location>
        <begin position="309"/>
        <end position="394"/>
    </location>
</feature>
<evidence type="ECO:0000259" key="11">
    <source>
        <dbReference type="Pfam" id="PF02518"/>
    </source>
</evidence>
<comment type="catalytic activity">
    <reaction evidence="1">
        <text>ATP + protein L-histidine = ADP + protein N-phospho-L-histidine.</text>
        <dbReference type="EC" id="2.7.13.3"/>
    </reaction>
</comment>
<feature type="transmembrane region" description="Helical" evidence="9">
    <location>
        <begin position="40"/>
        <end position="56"/>
    </location>
</feature>
<evidence type="ECO:0000256" key="3">
    <source>
        <dbReference type="ARBA" id="ARBA00022553"/>
    </source>
</evidence>
<keyword evidence="10" id="KW-0732">Signal</keyword>
<feature type="transmembrane region" description="Helical" evidence="9">
    <location>
        <begin position="139"/>
        <end position="160"/>
    </location>
</feature>
<name>A0A6G6W8M8_9ACTN</name>
<dbReference type="PANTHER" id="PTHR24421">
    <property type="entry name" value="NITRATE/NITRITE SENSOR PROTEIN NARX-RELATED"/>
    <property type="match status" value="1"/>
</dbReference>
<dbReference type="EC" id="2.7.13.3" evidence="2"/>
<feature type="transmembrane region" description="Helical" evidence="9">
    <location>
        <begin position="109"/>
        <end position="127"/>
    </location>
</feature>
<keyword evidence="9" id="KW-0812">Transmembrane</keyword>
<dbReference type="GO" id="GO:0016020">
    <property type="term" value="C:membrane"/>
    <property type="evidence" value="ECO:0007669"/>
    <property type="project" value="InterPro"/>
</dbReference>
<dbReference type="InterPro" id="IPR050482">
    <property type="entry name" value="Sensor_HK_TwoCompSys"/>
</dbReference>
<evidence type="ECO:0000313" key="14">
    <source>
        <dbReference type="Proteomes" id="UP000502996"/>
    </source>
</evidence>
<keyword evidence="14" id="KW-1185">Reference proteome</keyword>
<evidence type="ECO:0000256" key="9">
    <source>
        <dbReference type="SAM" id="Phobius"/>
    </source>
</evidence>
<feature type="transmembrane region" description="Helical" evidence="9">
    <location>
        <begin position="85"/>
        <end position="102"/>
    </location>
</feature>
<sequence length="395" mass="40305">MRLKVAVGCWVVAVALLAAVPLAAQGDPEGLAAVPEFAGPAWWLGLMVITLQATVLQRQPAIPRGAVVAVALGAPAGALVGLQDAVGVTSVAVLVATFLLVVGEPLRELWGWLAAAAALVALGQVLAQVDAGSDVGPAVSGGLVQGVGTVGVAVLVGAVVRARREVSTAREERLEALRREQAALVEVAVARERTAMARELHDIAAHHLSGITMVTGALARQIDTDPEGAKAAVREVRAHSKELLRDLRGLVTLLREGPADDADRQETLAGVGALVEAARRTGADVRLTVDTVDETGAVGAGVGPLAQLSAYRTVQEALANSARHAGGAPCEVVVDDRGEREVVVSVRNGAGQDAGPGGGLGLVGMRERAELTGAELSAGPTPEGGWLVELRLPRG</sequence>
<evidence type="ECO:0000256" key="2">
    <source>
        <dbReference type="ARBA" id="ARBA00012438"/>
    </source>
</evidence>
<dbReference type="KEGG" id="nano:G5V58_01205"/>
<dbReference type="Gene3D" id="1.20.5.1930">
    <property type="match status" value="1"/>
</dbReference>
<keyword evidence="8" id="KW-0902">Two-component regulatory system</keyword>
<dbReference type="PANTHER" id="PTHR24421:SF10">
    <property type="entry name" value="NITRATE_NITRITE SENSOR PROTEIN NARQ"/>
    <property type="match status" value="1"/>
</dbReference>
<keyword evidence="4" id="KW-0808">Transferase</keyword>
<feature type="transmembrane region" description="Helical" evidence="9">
    <location>
        <begin position="61"/>
        <end position="79"/>
    </location>
</feature>
<keyword evidence="9" id="KW-1133">Transmembrane helix</keyword>
<dbReference type="SUPFAM" id="SSF55874">
    <property type="entry name" value="ATPase domain of HSP90 chaperone/DNA topoisomerase II/histidine kinase"/>
    <property type="match status" value="1"/>
</dbReference>
<feature type="domain" description="Signal transduction histidine kinase subgroup 3 dimerisation and phosphoacceptor" evidence="12">
    <location>
        <begin position="192"/>
        <end position="257"/>
    </location>
</feature>
<proteinExistence type="predicted"/>
<protein>
    <recommendedName>
        <fullName evidence="2">histidine kinase</fullName>
        <ecNumber evidence="2">2.7.13.3</ecNumber>
    </recommendedName>
</protein>
<organism evidence="13 14">
    <name type="scientific">Nocardioides anomalus</name>
    <dbReference type="NCBI Taxonomy" id="2712223"/>
    <lineage>
        <taxon>Bacteria</taxon>
        <taxon>Bacillati</taxon>
        <taxon>Actinomycetota</taxon>
        <taxon>Actinomycetes</taxon>
        <taxon>Propionibacteriales</taxon>
        <taxon>Nocardioidaceae</taxon>
        <taxon>Nocardioides</taxon>
    </lineage>
</organism>
<dbReference type="Pfam" id="PF02518">
    <property type="entry name" value="HATPase_c"/>
    <property type="match status" value="1"/>
</dbReference>
<evidence type="ECO:0000256" key="10">
    <source>
        <dbReference type="SAM" id="SignalP"/>
    </source>
</evidence>
<evidence type="ECO:0000259" key="12">
    <source>
        <dbReference type="Pfam" id="PF07730"/>
    </source>
</evidence>
<dbReference type="EMBL" id="CP049257">
    <property type="protein sequence ID" value="QIG41572.1"/>
    <property type="molecule type" value="Genomic_DNA"/>
</dbReference>
<dbReference type="CDD" id="cd16917">
    <property type="entry name" value="HATPase_UhpB-NarQ-NarX-like"/>
    <property type="match status" value="1"/>
</dbReference>
<feature type="chain" id="PRO_5026201005" description="histidine kinase" evidence="10">
    <location>
        <begin position="27"/>
        <end position="395"/>
    </location>
</feature>
<dbReference type="GO" id="GO:0046983">
    <property type="term" value="F:protein dimerization activity"/>
    <property type="evidence" value="ECO:0007669"/>
    <property type="project" value="InterPro"/>
</dbReference>
<gene>
    <name evidence="13" type="ORF">G5V58_01205</name>
</gene>
<feature type="signal peptide" evidence="10">
    <location>
        <begin position="1"/>
        <end position="26"/>
    </location>
</feature>
<evidence type="ECO:0000256" key="6">
    <source>
        <dbReference type="ARBA" id="ARBA00022777"/>
    </source>
</evidence>
<dbReference type="AlphaFoldDB" id="A0A6G6W8M8"/>
<dbReference type="InterPro" id="IPR011712">
    <property type="entry name" value="Sig_transdc_His_kin_sub3_dim/P"/>
</dbReference>
<dbReference type="RefSeq" id="WP_165228031.1">
    <property type="nucleotide sequence ID" value="NZ_CP049257.1"/>
</dbReference>
<evidence type="ECO:0000313" key="13">
    <source>
        <dbReference type="EMBL" id="QIG41572.1"/>
    </source>
</evidence>
<keyword evidence="7" id="KW-0067">ATP-binding</keyword>
<keyword evidence="6 13" id="KW-0418">Kinase</keyword>
<evidence type="ECO:0000256" key="1">
    <source>
        <dbReference type="ARBA" id="ARBA00000085"/>
    </source>
</evidence>
<keyword evidence="3" id="KW-0597">Phosphoprotein</keyword>
<accession>A0A6G6W8M8</accession>
<dbReference type="Pfam" id="PF07730">
    <property type="entry name" value="HisKA_3"/>
    <property type="match status" value="1"/>
</dbReference>
<dbReference type="GO" id="GO:0000155">
    <property type="term" value="F:phosphorelay sensor kinase activity"/>
    <property type="evidence" value="ECO:0007669"/>
    <property type="project" value="InterPro"/>
</dbReference>
<evidence type="ECO:0000256" key="7">
    <source>
        <dbReference type="ARBA" id="ARBA00022840"/>
    </source>
</evidence>
<dbReference type="InterPro" id="IPR036890">
    <property type="entry name" value="HATPase_C_sf"/>
</dbReference>
<keyword evidence="9" id="KW-0472">Membrane</keyword>
<evidence type="ECO:0000256" key="5">
    <source>
        <dbReference type="ARBA" id="ARBA00022741"/>
    </source>
</evidence>
<dbReference type="Gene3D" id="3.30.565.10">
    <property type="entry name" value="Histidine kinase-like ATPase, C-terminal domain"/>
    <property type="match status" value="1"/>
</dbReference>
<evidence type="ECO:0000256" key="4">
    <source>
        <dbReference type="ARBA" id="ARBA00022679"/>
    </source>
</evidence>
<evidence type="ECO:0000256" key="8">
    <source>
        <dbReference type="ARBA" id="ARBA00023012"/>
    </source>
</evidence>
<keyword evidence="5" id="KW-0547">Nucleotide-binding</keyword>
<dbReference type="InterPro" id="IPR003594">
    <property type="entry name" value="HATPase_dom"/>
</dbReference>
<reference evidence="13 14" key="1">
    <citation type="submission" date="2020-02" db="EMBL/GenBank/DDBJ databases">
        <title>Full genome sequence of Nocardioides sp. R-3366.</title>
        <authorList>
            <person name="Im W.-T."/>
        </authorList>
    </citation>
    <scope>NUCLEOTIDE SEQUENCE [LARGE SCALE GENOMIC DNA]</scope>
    <source>
        <strain evidence="13 14">R-3366</strain>
    </source>
</reference>
<dbReference type="Proteomes" id="UP000502996">
    <property type="component" value="Chromosome"/>
</dbReference>